<keyword evidence="8" id="KW-0443">Lipid metabolism</keyword>
<evidence type="ECO:0000256" key="5">
    <source>
        <dbReference type="ARBA" id="ARBA00022787"/>
    </source>
</evidence>
<evidence type="ECO:0000313" key="25">
    <source>
        <dbReference type="Proteomes" id="UP000009022"/>
    </source>
</evidence>
<dbReference type="FunCoup" id="B3RX47">
    <property type="interactions" value="1022"/>
</dbReference>
<evidence type="ECO:0000256" key="8">
    <source>
        <dbReference type="ARBA" id="ARBA00023098"/>
    </source>
</evidence>
<organism evidence="24 25">
    <name type="scientific">Trichoplax adhaerens</name>
    <name type="common">Trichoplax reptans</name>
    <dbReference type="NCBI Taxonomy" id="10228"/>
    <lineage>
        <taxon>Eukaryota</taxon>
        <taxon>Metazoa</taxon>
        <taxon>Placozoa</taxon>
        <taxon>Uniplacotomia</taxon>
        <taxon>Trichoplacea</taxon>
        <taxon>Trichoplacidae</taxon>
        <taxon>Trichoplax</taxon>
    </lineage>
</organism>
<evidence type="ECO:0000256" key="3">
    <source>
        <dbReference type="ARBA" id="ARBA00022679"/>
    </source>
</evidence>
<reference evidence="24 25" key="1">
    <citation type="journal article" date="2008" name="Nature">
        <title>The Trichoplax genome and the nature of placozoans.</title>
        <authorList>
            <person name="Srivastava M."/>
            <person name="Begovic E."/>
            <person name="Chapman J."/>
            <person name="Putnam N.H."/>
            <person name="Hellsten U."/>
            <person name="Kawashima T."/>
            <person name="Kuo A."/>
            <person name="Mitros T."/>
            <person name="Salamov A."/>
            <person name="Carpenter M.L."/>
            <person name="Signorovitch A.Y."/>
            <person name="Moreno M.A."/>
            <person name="Kamm K."/>
            <person name="Grimwood J."/>
            <person name="Schmutz J."/>
            <person name="Shapiro H."/>
            <person name="Grigoriev I.V."/>
            <person name="Buss L.W."/>
            <person name="Schierwater B."/>
            <person name="Dellaporta S.L."/>
            <person name="Rokhsar D.S."/>
        </authorList>
    </citation>
    <scope>NUCLEOTIDE SEQUENCE [LARGE SCALE GENOMIC DNA]</scope>
    <source>
        <strain evidence="24 25">Grell-BS-1999</strain>
    </source>
</reference>
<dbReference type="AlphaFoldDB" id="B3RX47"/>
<dbReference type="GO" id="GO:0006691">
    <property type="term" value="P:leukotriene metabolic process"/>
    <property type="evidence" value="ECO:0007669"/>
    <property type="project" value="UniProtKB-ARBA"/>
</dbReference>
<evidence type="ECO:0000256" key="12">
    <source>
        <dbReference type="ARBA" id="ARBA00023239"/>
    </source>
</evidence>
<evidence type="ECO:0000256" key="6">
    <source>
        <dbReference type="ARBA" id="ARBA00022989"/>
    </source>
</evidence>
<keyword evidence="5" id="KW-1000">Mitochondrion outer membrane</keyword>
<evidence type="ECO:0000256" key="9">
    <source>
        <dbReference type="ARBA" id="ARBA00023128"/>
    </source>
</evidence>
<keyword evidence="10 23" id="KW-0472">Membrane</keyword>
<evidence type="ECO:0000256" key="10">
    <source>
        <dbReference type="ARBA" id="ARBA00023136"/>
    </source>
</evidence>
<dbReference type="InParanoid" id="B3RX47"/>
<comment type="similarity">
    <text evidence="2">Belongs to the MAPEG family.</text>
</comment>
<accession>B3RX47</accession>
<dbReference type="RefSeq" id="XP_002112701.1">
    <property type="nucleotide sequence ID" value="XM_002112665.1"/>
</dbReference>
<dbReference type="OrthoDB" id="410651at2759"/>
<dbReference type="SUPFAM" id="SSF161084">
    <property type="entry name" value="MAPEG domain-like"/>
    <property type="match status" value="1"/>
</dbReference>
<dbReference type="GO" id="GO:0004602">
    <property type="term" value="F:glutathione peroxidase activity"/>
    <property type="evidence" value="ECO:0000318"/>
    <property type="project" value="GO_Central"/>
</dbReference>
<dbReference type="OMA" id="VIFNCIQ"/>
<dbReference type="PhylomeDB" id="B3RX47"/>
<evidence type="ECO:0000256" key="22">
    <source>
        <dbReference type="ARBA" id="ARBA00076908"/>
    </source>
</evidence>
<dbReference type="GO" id="GO:0005635">
    <property type="term" value="C:nuclear envelope"/>
    <property type="evidence" value="ECO:0000318"/>
    <property type="project" value="GO_Central"/>
</dbReference>
<evidence type="ECO:0000256" key="13">
    <source>
        <dbReference type="ARBA" id="ARBA00023288"/>
    </source>
</evidence>
<dbReference type="STRING" id="10228.B3RX47"/>
<dbReference type="GO" id="GO:0004464">
    <property type="term" value="F:leukotriene-C4 synthase activity"/>
    <property type="evidence" value="ECO:0007669"/>
    <property type="project" value="UniProtKB-EC"/>
</dbReference>
<keyword evidence="7" id="KW-0560">Oxidoreductase</keyword>
<keyword evidence="3" id="KW-0808">Transferase</keyword>
<evidence type="ECO:0000256" key="4">
    <source>
        <dbReference type="ARBA" id="ARBA00022692"/>
    </source>
</evidence>
<comment type="pathway">
    <text evidence="14">Lipid metabolism; leukotriene C4 biosynthesis.</text>
</comment>
<evidence type="ECO:0000256" key="19">
    <source>
        <dbReference type="ARBA" id="ARBA00051411"/>
    </source>
</evidence>
<dbReference type="PANTHER" id="PTHR10250">
    <property type="entry name" value="MICROSOMAL GLUTATHIONE S-TRANSFERASE"/>
    <property type="match status" value="1"/>
</dbReference>
<keyword evidence="4 23" id="KW-0812">Transmembrane</keyword>
<evidence type="ECO:0000256" key="20">
    <source>
        <dbReference type="ARBA" id="ARBA00069748"/>
    </source>
</evidence>
<evidence type="ECO:0000256" key="2">
    <source>
        <dbReference type="ARBA" id="ARBA00010459"/>
    </source>
</evidence>
<keyword evidence="12" id="KW-0456">Lyase</keyword>
<dbReference type="EC" id="4.4.1.20" evidence="16"/>
<dbReference type="GO" id="GO:0004364">
    <property type="term" value="F:glutathione transferase activity"/>
    <property type="evidence" value="ECO:0000318"/>
    <property type="project" value="GO_Central"/>
</dbReference>
<comment type="subcellular location">
    <subcellularLocation>
        <location evidence="1">Mitochondrion outer membrane</location>
        <topology evidence="1">Multi-pass membrane protein</topology>
    </subcellularLocation>
</comment>
<dbReference type="GO" id="GO:0005741">
    <property type="term" value="C:mitochondrial outer membrane"/>
    <property type="evidence" value="ECO:0007669"/>
    <property type="project" value="UniProtKB-SubCell"/>
</dbReference>
<dbReference type="eggNOG" id="ENOG502S4E5">
    <property type="taxonomic scope" value="Eukaryota"/>
</dbReference>
<evidence type="ECO:0000256" key="1">
    <source>
        <dbReference type="ARBA" id="ARBA00004374"/>
    </source>
</evidence>
<protein>
    <recommendedName>
        <fullName evidence="20">Glutathione S-transferase 3, mitochondrial</fullName>
        <ecNumber evidence="16">4.4.1.20</ecNumber>
    </recommendedName>
    <alternativeName>
        <fullName evidence="21">Glutathione peroxidase MGST3</fullName>
    </alternativeName>
    <alternativeName>
        <fullName evidence="22">LTC4 synthase MGST3</fullName>
    </alternativeName>
</protein>
<gene>
    <name evidence="24" type="ORF">TRIADDRAFT_25309</name>
</gene>
<evidence type="ECO:0000256" key="18">
    <source>
        <dbReference type="ARBA" id="ARBA00049298"/>
    </source>
</evidence>
<dbReference type="HOGENOM" id="CLU_110291_1_0_1"/>
<dbReference type="Gene3D" id="1.20.120.550">
    <property type="entry name" value="Membrane associated eicosanoid/glutathione metabolism-like domain"/>
    <property type="match status" value="1"/>
</dbReference>
<evidence type="ECO:0000256" key="7">
    <source>
        <dbReference type="ARBA" id="ARBA00023002"/>
    </source>
</evidence>
<comment type="pathway">
    <text evidence="15">Lipid metabolism; arachidonate metabolism.</text>
</comment>
<keyword evidence="11" id="KW-0564">Palmitate</keyword>
<evidence type="ECO:0000256" key="23">
    <source>
        <dbReference type="SAM" id="Phobius"/>
    </source>
</evidence>
<evidence type="ECO:0000256" key="14">
    <source>
        <dbReference type="ARBA" id="ARBA00037884"/>
    </source>
</evidence>
<dbReference type="GO" id="GO:0005783">
    <property type="term" value="C:endoplasmic reticulum"/>
    <property type="evidence" value="ECO:0000318"/>
    <property type="project" value="GO_Central"/>
</dbReference>
<proteinExistence type="inferred from homology"/>
<evidence type="ECO:0000256" key="17">
    <source>
        <dbReference type="ARBA" id="ARBA00043664"/>
    </source>
</evidence>
<keyword evidence="13" id="KW-0449">Lipoprotein</keyword>
<dbReference type="KEGG" id="tad:TRIADDRAFT_25309"/>
<dbReference type="GeneID" id="6753914"/>
<evidence type="ECO:0000256" key="11">
    <source>
        <dbReference type="ARBA" id="ARBA00023139"/>
    </source>
</evidence>
<dbReference type="PANTHER" id="PTHR10250:SF26">
    <property type="entry name" value="GLUTATHIONE S-TRANSFERASE 3, MITOCHONDRIAL"/>
    <property type="match status" value="1"/>
</dbReference>
<keyword evidence="9" id="KW-0496">Mitochondrion</keyword>
<evidence type="ECO:0000313" key="24">
    <source>
        <dbReference type="EMBL" id="EDV24811.1"/>
    </source>
</evidence>
<name>B3RX47_TRIAD</name>
<evidence type="ECO:0000256" key="21">
    <source>
        <dbReference type="ARBA" id="ARBA00075145"/>
    </source>
</evidence>
<evidence type="ECO:0000256" key="16">
    <source>
        <dbReference type="ARBA" id="ARBA00039056"/>
    </source>
</evidence>
<comment type="catalytic activity">
    <reaction evidence="19">
        <text>15-deoxy-Delta(12,14)-prostaglandin J2 + glutathione = 15-deoxy-Delta(12,14)-prostaglandin J2-S-(R)-glutathione</text>
        <dbReference type="Rhea" id="RHEA:75963"/>
        <dbReference type="ChEBI" id="CHEBI:57925"/>
        <dbReference type="ChEBI" id="CHEBI:85236"/>
        <dbReference type="ChEBI" id="CHEBI:194498"/>
    </reaction>
    <physiologicalReaction direction="left-to-right" evidence="19">
        <dbReference type="Rhea" id="RHEA:75964"/>
    </physiologicalReaction>
</comment>
<dbReference type="InterPro" id="IPR050997">
    <property type="entry name" value="MAPEG"/>
</dbReference>
<sequence>MSSLGLPKDYGYCVLIAADSVLVLIYLGIRVGRARKQFGVEYPKMYDDDKPIFNCFQRAHQNTLEHYPQFLSMMLLGGLQHPRLSAAFGAVWVLSRLFYAHGYYTGDPAKRMRGAWGGIGFLGVIGCAISFGLNLLEYI</sequence>
<dbReference type="InterPro" id="IPR001129">
    <property type="entry name" value="Membr-assoc_MAPEG"/>
</dbReference>
<keyword evidence="25" id="KW-1185">Reference proteome</keyword>
<dbReference type="EMBL" id="DS985245">
    <property type="protein sequence ID" value="EDV24811.1"/>
    <property type="molecule type" value="Genomic_DNA"/>
</dbReference>
<evidence type="ECO:0000256" key="15">
    <source>
        <dbReference type="ARBA" id="ARBA00037916"/>
    </source>
</evidence>
<dbReference type="Proteomes" id="UP000009022">
    <property type="component" value="Unassembled WGS sequence"/>
</dbReference>
<comment type="catalytic activity">
    <reaction evidence="17">
        <text>(5S)-hydroperoxy-(6E,8Z,11Z,14Z)-eicosatetraenoate + 2 glutathione = (5S)-hydroxy-(6E,8Z,11Z,14Z)-eicosatetraenoate + glutathione disulfide + H2O</text>
        <dbReference type="Rhea" id="RHEA:48620"/>
        <dbReference type="ChEBI" id="CHEBI:15377"/>
        <dbReference type="ChEBI" id="CHEBI:57450"/>
        <dbReference type="ChEBI" id="CHEBI:57925"/>
        <dbReference type="ChEBI" id="CHEBI:58297"/>
        <dbReference type="ChEBI" id="CHEBI:90632"/>
    </reaction>
    <physiologicalReaction direction="left-to-right" evidence="17">
        <dbReference type="Rhea" id="RHEA:48621"/>
    </physiologicalReaction>
</comment>
<dbReference type="GO" id="GO:0006629">
    <property type="term" value="P:lipid metabolic process"/>
    <property type="evidence" value="ECO:0007669"/>
    <property type="project" value="UniProtKB-KW"/>
</dbReference>
<dbReference type="FunFam" id="1.20.120.550:FF:000004">
    <property type="entry name" value="Microsomal glutathione S-transferase 3"/>
    <property type="match status" value="1"/>
</dbReference>
<comment type="catalytic activity">
    <reaction evidence="18">
        <text>leukotriene C4 = leukotriene A4 + glutathione</text>
        <dbReference type="Rhea" id="RHEA:17617"/>
        <dbReference type="ChEBI" id="CHEBI:57463"/>
        <dbReference type="ChEBI" id="CHEBI:57925"/>
        <dbReference type="ChEBI" id="CHEBI:57973"/>
        <dbReference type="EC" id="4.4.1.20"/>
    </reaction>
    <physiologicalReaction direction="right-to-left" evidence="18">
        <dbReference type="Rhea" id="RHEA:17619"/>
    </physiologicalReaction>
</comment>
<feature type="transmembrane region" description="Helical" evidence="23">
    <location>
        <begin position="116"/>
        <end position="136"/>
    </location>
</feature>
<dbReference type="CTD" id="6753914"/>
<dbReference type="InterPro" id="IPR023352">
    <property type="entry name" value="MAPEG-like_dom_sf"/>
</dbReference>
<keyword evidence="6 23" id="KW-1133">Transmembrane helix</keyword>
<dbReference type="Pfam" id="PF01124">
    <property type="entry name" value="MAPEG"/>
    <property type="match status" value="1"/>
</dbReference>
<feature type="transmembrane region" description="Helical" evidence="23">
    <location>
        <begin position="12"/>
        <end position="29"/>
    </location>
</feature>